<name>A0A4Z0CDS5_9BURK</name>
<reference evidence="1 2" key="1">
    <citation type="submission" date="2019-03" db="EMBL/GenBank/DDBJ databases">
        <title>Ramlibacter sp. 18x22-1, whole genome shotgun sequence.</title>
        <authorList>
            <person name="Zhang X."/>
            <person name="Feng G."/>
            <person name="Zhu H."/>
        </authorList>
    </citation>
    <scope>NUCLEOTIDE SEQUENCE [LARGE SCALE GENOMIC DNA]</scope>
    <source>
        <strain evidence="1 2">18x22-1</strain>
    </source>
</reference>
<evidence type="ECO:0000313" key="1">
    <source>
        <dbReference type="EMBL" id="TFZ08650.1"/>
    </source>
</evidence>
<evidence type="ECO:0000313" key="2">
    <source>
        <dbReference type="Proteomes" id="UP000297839"/>
    </source>
</evidence>
<dbReference type="Proteomes" id="UP000297839">
    <property type="component" value="Unassembled WGS sequence"/>
</dbReference>
<sequence>MNDTLVIFYCLGGTSREVAHALADEQGWALGQVVEAKPRGGWPGLLRCALDTLRQRLPPVRYEGPEPAGFQRVVLVAPIWLGSVAAPMRSFAASAGRSWRQYAVVTTSATGESSRAEAELAAILGHEPIGCAAFHTRHVTDGSYAPVLQEFGGLLAGIGYPVARPQALGAIKPAPAG</sequence>
<protein>
    <submittedName>
        <fullName evidence="1">Flavodoxin</fullName>
    </submittedName>
</protein>
<dbReference type="OrthoDB" id="9806505at2"/>
<keyword evidence="2" id="KW-1185">Reference proteome</keyword>
<dbReference type="EMBL" id="SMLK01000001">
    <property type="protein sequence ID" value="TFZ08650.1"/>
    <property type="molecule type" value="Genomic_DNA"/>
</dbReference>
<dbReference type="RefSeq" id="WP_135248632.1">
    <property type="nucleotide sequence ID" value="NZ_SMLK01000001.1"/>
</dbReference>
<organism evidence="1 2">
    <name type="scientific">Ramlibacter humi</name>
    <dbReference type="NCBI Taxonomy" id="2530451"/>
    <lineage>
        <taxon>Bacteria</taxon>
        <taxon>Pseudomonadati</taxon>
        <taxon>Pseudomonadota</taxon>
        <taxon>Betaproteobacteria</taxon>
        <taxon>Burkholderiales</taxon>
        <taxon>Comamonadaceae</taxon>
        <taxon>Ramlibacter</taxon>
    </lineage>
</organism>
<comment type="caution">
    <text evidence="1">The sequence shown here is derived from an EMBL/GenBank/DDBJ whole genome shotgun (WGS) entry which is preliminary data.</text>
</comment>
<gene>
    <name evidence="1" type="ORF">EZ216_05700</name>
</gene>
<dbReference type="Gene3D" id="3.40.50.360">
    <property type="match status" value="1"/>
</dbReference>
<dbReference type="AlphaFoldDB" id="A0A4Z0CDS5"/>
<dbReference type="SUPFAM" id="SSF52218">
    <property type="entry name" value="Flavoproteins"/>
    <property type="match status" value="1"/>
</dbReference>
<dbReference type="InterPro" id="IPR029039">
    <property type="entry name" value="Flavoprotein-like_sf"/>
</dbReference>
<accession>A0A4Z0CDS5</accession>
<proteinExistence type="predicted"/>